<gene>
    <name evidence="2" type="ORF">CN678_31200</name>
</gene>
<reference evidence="2" key="1">
    <citation type="submission" date="2017-09" db="EMBL/GenBank/DDBJ databases">
        <title>Large-scale bioinformatics analysis of Bacillus genomes uncovers conserved roles of natural products in bacterial physiology.</title>
        <authorList>
            <consortium name="Agbiome Team Llc"/>
            <person name="Bleich R.M."/>
            <person name="Kirk G.J."/>
            <person name="Santa Maria K.C."/>
            <person name="Allen S.E."/>
            <person name="Farag S."/>
            <person name="Shank E.A."/>
            <person name="Bowers A."/>
        </authorList>
    </citation>
    <scope>NUCLEOTIDE SEQUENCE</scope>
    <source>
        <strain evidence="2">AFS005430</strain>
    </source>
</reference>
<evidence type="ECO:0000259" key="1">
    <source>
        <dbReference type="PROSITE" id="PS50943"/>
    </source>
</evidence>
<comment type="caution">
    <text evidence="2">The sequence shown here is derived from an EMBL/GenBank/DDBJ whole genome shotgun (WGS) entry which is preliminary data.</text>
</comment>
<dbReference type="SUPFAM" id="SSF47413">
    <property type="entry name" value="lambda repressor-like DNA-binding domains"/>
    <property type="match status" value="1"/>
</dbReference>
<sequence>MEGVINLEKLKQRRMEKGWTCEEVANKVGITKMHYWYIENSKRNLKIDLAVKIANAFEDDPKDLFFK</sequence>
<feature type="domain" description="HTH cro/C1-type" evidence="1">
    <location>
        <begin position="10"/>
        <end position="64"/>
    </location>
</feature>
<dbReference type="AlphaFoldDB" id="A0AB73QRY5"/>
<name>A0AB73QRY5_9BACI</name>
<dbReference type="Gene3D" id="1.10.260.40">
    <property type="entry name" value="lambda repressor-like DNA-binding domains"/>
    <property type="match status" value="1"/>
</dbReference>
<dbReference type="Pfam" id="PF01381">
    <property type="entry name" value="HTH_3"/>
    <property type="match status" value="1"/>
</dbReference>
<organism evidence="2">
    <name type="scientific">Bacillus toyonensis</name>
    <dbReference type="NCBI Taxonomy" id="155322"/>
    <lineage>
        <taxon>Bacteria</taxon>
        <taxon>Bacillati</taxon>
        <taxon>Bacillota</taxon>
        <taxon>Bacilli</taxon>
        <taxon>Bacillales</taxon>
        <taxon>Bacillaceae</taxon>
        <taxon>Bacillus</taxon>
        <taxon>Bacillus cereus group</taxon>
    </lineage>
</organism>
<dbReference type="EMBL" id="NUEH01000099">
    <property type="protein sequence ID" value="PEI81802.1"/>
    <property type="molecule type" value="Genomic_DNA"/>
</dbReference>
<protein>
    <submittedName>
        <fullName evidence="2">Transcriptional regulator</fullName>
    </submittedName>
</protein>
<dbReference type="InterPro" id="IPR010982">
    <property type="entry name" value="Lambda_DNA-bd_dom_sf"/>
</dbReference>
<proteinExistence type="predicted"/>
<dbReference type="Proteomes" id="UP000220969">
    <property type="component" value="Unassembled WGS sequence"/>
</dbReference>
<dbReference type="GO" id="GO:0003677">
    <property type="term" value="F:DNA binding"/>
    <property type="evidence" value="ECO:0007669"/>
    <property type="project" value="InterPro"/>
</dbReference>
<dbReference type="RefSeq" id="WP_097854603.1">
    <property type="nucleotide sequence ID" value="NZ_JAAONV010000026.1"/>
</dbReference>
<dbReference type="PROSITE" id="PS50943">
    <property type="entry name" value="HTH_CROC1"/>
    <property type="match status" value="1"/>
</dbReference>
<evidence type="ECO:0000313" key="2">
    <source>
        <dbReference type="EMBL" id="PEI81802.1"/>
    </source>
</evidence>
<dbReference type="InterPro" id="IPR001387">
    <property type="entry name" value="Cro/C1-type_HTH"/>
</dbReference>
<accession>A0AB73QRY5</accession>
<dbReference type="CDD" id="cd00093">
    <property type="entry name" value="HTH_XRE"/>
    <property type="match status" value="1"/>
</dbReference>
<dbReference type="SMART" id="SM00530">
    <property type="entry name" value="HTH_XRE"/>
    <property type="match status" value="1"/>
</dbReference>